<organism evidence="1 2">
    <name type="scientific">Rhynchophorus ferrugineus</name>
    <name type="common">Red palm weevil</name>
    <name type="synonym">Curculio ferrugineus</name>
    <dbReference type="NCBI Taxonomy" id="354439"/>
    <lineage>
        <taxon>Eukaryota</taxon>
        <taxon>Metazoa</taxon>
        <taxon>Ecdysozoa</taxon>
        <taxon>Arthropoda</taxon>
        <taxon>Hexapoda</taxon>
        <taxon>Insecta</taxon>
        <taxon>Pterygota</taxon>
        <taxon>Neoptera</taxon>
        <taxon>Endopterygota</taxon>
        <taxon>Coleoptera</taxon>
        <taxon>Polyphaga</taxon>
        <taxon>Cucujiformia</taxon>
        <taxon>Curculionidae</taxon>
        <taxon>Dryophthorinae</taxon>
        <taxon>Rhynchophorus</taxon>
    </lineage>
</organism>
<dbReference type="AlphaFoldDB" id="A0A834HZM8"/>
<accession>A0A834HZM8</accession>
<reference evidence="1" key="1">
    <citation type="submission" date="2020-08" db="EMBL/GenBank/DDBJ databases">
        <title>Genome sequencing and assembly of the red palm weevil Rhynchophorus ferrugineus.</title>
        <authorList>
            <person name="Dias G.B."/>
            <person name="Bergman C.M."/>
            <person name="Manee M."/>
        </authorList>
    </citation>
    <scope>NUCLEOTIDE SEQUENCE</scope>
    <source>
        <strain evidence="1">AA-2017</strain>
        <tissue evidence="1">Whole larva</tissue>
    </source>
</reference>
<protein>
    <submittedName>
        <fullName evidence="1">Uncharacterized protein</fullName>
    </submittedName>
</protein>
<dbReference type="Proteomes" id="UP000625711">
    <property type="component" value="Unassembled WGS sequence"/>
</dbReference>
<dbReference type="EMBL" id="JAACXV010014165">
    <property type="protein sequence ID" value="KAF7269858.1"/>
    <property type="molecule type" value="Genomic_DNA"/>
</dbReference>
<evidence type="ECO:0000313" key="2">
    <source>
        <dbReference type="Proteomes" id="UP000625711"/>
    </source>
</evidence>
<keyword evidence="2" id="KW-1185">Reference proteome</keyword>
<comment type="caution">
    <text evidence="1">The sequence shown here is derived from an EMBL/GenBank/DDBJ whole genome shotgun (WGS) entry which is preliminary data.</text>
</comment>
<name>A0A834HZM8_RHYFE</name>
<proteinExistence type="predicted"/>
<gene>
    <name evidence="1" type="ORF">GWI33_017124</name>
</gene>
<sequence length="93" mass="10383">MGTFILISTAGCSNNDRHSKAAEEGSELKRAPESVCRLHNGVVERDGDDFYYCMLNRGLRPKRPAPHISPTTYYGHIVKVSPDIRPVSSTEYD</sequence>
<evidence type="ECO:0000313" key="1">
    <source>
        <dbReference type="EMBL" id="KAF7269858.1"/>
    </source>
</evidence>